<evidence type="ECO:0000313" key="2">
    <source>
        <dbReference type="EMBL" id="KNZ48130.1"/>
    </source>
</evidence>
<evidence type="ECO:0000313" key="3">
    <source>
        <dbReference type="Proteomes" id="UP000037035"/>
    </source>
</evidence>
<dbReference type="InterPro" id="IPR050138">
    <property type="entry name" value="DHOase/Allantoinase_Hydrolase"/>
</dbReference>
<gene>
    <name evidence="2" type="ORF">VP01_588g6</name>
</gene>
<dbReference type="GO" id="GO:0004038">
    <property type="term" value="F:allantoinase activity"/>
    <property type="evidence" value="ECO:0007669"/>
    <property type="project" value="TreeGrafter"/>
</dbReference>
<dbReference type="AlphaFoldDB" id="A0A0L6UJY2"/>
<evidence type="ECO:0000256" key="1">
    <source>
        <dbReference type="SAM" id="MobiDB-lite"/>
    </source>
</evidence>
<dbReference type="STRING" id="27349.A0A0L6UJY2"/>
<dbReference type="SUPFAM" id="SSF51338">
    <property type="entry name" value="Composite domain of metallo-dependent hydrolases"/>
    <property type="match status" value="1"/>
</dbReference>
<sequence>MIWGDNVDLPALPDVSAGGDSGRTGGVQVLSADPGSGKPDAAVGGVGEGHDRLRGIGPFAVHAGAERERESDGRLGALSHLEGRLLKWLCERPAAFAGLQSRKGSLAPGYQCDLCIFRPDMVFQVGEEELKFKNKISAYLGKRLTGRVVSTVLATQLVYNLDHPPAHPENRPGRLLLN</sequence>
<protein>
    <submittedName>
        <fullName evidence="2">Uncharacterized protein</fullName>
    </submittedName>
</protein>
<dbReference type="EMBL" id="LAVV01011151">
    <property type="protein sequence ID" value="KNZ48130.1"/>
    <property type="molecule type" value="Genomic_DNA"/>
</dbReference>
<comment type="caution">
    <text evidence="2">The sequence shown here is derived from an EMBL/GenBank/DDBJ whole genome shotgun (WGS) entry which is preliminary data.</text>
</comment>
<dbReference type="GO" id="GO:0005737">
    <property type="term" value="C:cytoplasm"/>
    <property type="evidence" value="ECO:0007669"/>
    <property type="project" value="TreeGrafter"/>
</dbReference>
<dbReference type="PANTHER" id="PTHR43668">
    <property type="entry name" value="ALLANTOINASE"/>
    <property type="match status" value="1"/>
</dbReference>
<dbReference type="OrthoDB" id="1924787at2759"/>
<feature type="region of interest" description="Disordered" evidence="1">
    <location>
        <begin position="13"/>
        <end position="42"/>
    </location>
</feature>
<accession>A0A0L6UJY2</accession>
<name>A0A0L6UJY2_9BASI</name>
<reference evidence="2 3" key="1">
    <citation type="submission" date="2015-08" db="EMBL/GenBank/DDBJ databases">
        <title>Next Generation Sequencing and Analysis of the Genome of Puccinia sorghi L Schw, the Causal Agent of Maize Common Rust.</title>
        <authorList>
            <person name="Rochi L."/>
            <person name="Burguener G."/>
            <person name="Darino M."/>
            <person name="Turjanski A."/>
            <person name="Kreff E."/>
            <person name="Dieguez M.J."/>
            <person name="Sacco F."/>
        </authorList>
    </citation>
    <scope>NUCLEOTIDE SEQUENCE [LARGE SCALE GENOMIC DNA]</scope>
    <source>
        <strain evidence="2 3">RO10H11247</strain>
    </source>
</reference>
<dbReference type="Proteomes" id="UP000037035">
    <property type="component" value="Unassembled WGS sequence"/>
</dbReference>
<keyword evidence="3" id="KW-1185">Reference proteome</keyword>
<proteinExistence type="predicted"/>
<dbReference type="Gene3D" id="3.20.20.140">
    <property type="entry name" value="Metal-dependent hydrolases"/>
    <property type="match status" value="1"/>
</dbReference>
<dbReference type="GO" id="GO:0006145">
    <property type="term" value="P:purine nucleobase catabolic process"/>
    <property type="evidence" value="ECO:0007669"/>
    <property type="project" value="TreeGrafter"/>
</dbReference>
<dbReference type="InterPro" id="IPR011059">
    <property type="entry name" value="Metal-dep_hydrolase_composite"/>
</dbReference>
<organism evidence="2 3">
    <name type="scientific">Puccinia sorghi</name>
    <dbReference type="NCBI Taxonomy" id="27349"/>
    <lineage>
        <taxon>Eukaryota</taxon>
        <taxon>Fungi</taxon>
        <taxon>Dikarya</taxon>
        <taxon>Basidiomycota</taxon>
        <taxon>Pucciniomycotina</taxon>
        <taxon>Pucciniomycetes</taxon>
        <taxon>Pucciniales</taxon>
        <taxon>Pucciniaceae</taxon>
        <taxon>Puccinia</taxon>
    </lineage>
</organism>
<dbReference type="VEuPathDB" id="FungiDB:VP01_588g6"/>
<dbReference type="PANTHER" id="PTHR43668:SF2">
    <property type="entry name" value="ALLANTOINASE"/>
    <property type="match status" value="1"/>
</dbReference>